<evidence type="ECO:0000313" key="2">
    <source>
        <dbReference type="Proteomes" id="UP000261811"/>
    </source>
</evidence>
<keyword evidence="1" id="KW-0808">Transferase</keyword>
<dbReference type="Proteomes" id="UP000261811">
    <property type="component" value="Unassembled WGS sequence"/>
</dbReference>
<dbReference type="OrthoDB" id="2570531at2"/>
<name>A0A372JMG6_9ACTN</name>
<proteinExistence type="predicted"/>
<protein>
    <submittedName>
        <fullName evidence="1">Aminoglycoside phosphotransferase</fullName>
    </submittedName>
</protein>
<gene>
    <name evidence="1" type="ORF">DZF91_13005</name>
</gene>
<accession>A0A372JMG6</accession>
<reference evidence="1 2" key="1">
    <citation type="submission" date="2018-08" db="EMBL/GenBank/DDBJ databases">
        <title>Actinomadura jelena sp. nov., a novel Actinomycete isolated from soil in Chad.</title>
        <authorList>
            <person name="Shi L."/>
        </authorList>
    </citation>
    <scope>NUCLEOTIDE SEQUENCE [LARGE SCALE GENOMIC DNA]</scope>
    <source>
        <strain evidence="1 2">NEAU-G17</strain>
    </source>
</reference>
<comment type="caution">
    <text evidence="1">The sequence shown here is derived from an EMBL/GenBank/DDBJ whole genome shotgun (WGS) entry which is preliminary data.</text>
</comment>
<evidence type="ECO:0000313" key="1">
    <source>
        <dbReference type="EMBL" id="RFU41197.1"/>
    </source>
</evidence>
<dbReference type="GO" id="GO:0016740">
    <property type="term" value="F:transferase activity"/>
    <property type="evidence" value="ECO:0007669"/>
    <property type="project" value="UniProtKB-KW"/>
</dbReference>
<dbReference type="EMBL" id="QURH01000226">
    <property type="protein sequence ID" value="RFU41197.1"/>
    <property type="molecule type" value="Genomic_DNA"/>
</dbReference>
<dbReference type="InterPro" id="IPR011009">
    <property type="entry name" value="Kinase-like_dom_sf"/>
</dbReference>
<dbReference type="SUPFAM" id="SSF56112">
    <property type="entry name" value="Protein kinase-like (PK-like)"/>
    <property type="match status" value="1"/>
</dbReference>
<keyword evidence="2" id="KW-1185">Reference proteome</keyword>
<dbReference type="AlphaFoldDB" id="A0A372JMG6"/>
<organism evidence="1 2">
    <name type="scientific">Actinomadura logoneensis</name>
    <dbReference type="NCBI Taxonomy" id="2293572"/>
    <lineage>
        <taxon>Bacteria</taxon>
        <taxon>Bacillati</taxon>
        <taxon>Actinomycetota</taxon>
        <taxon>Actinomycetes</taxon>
        <taxon>Streptosporangiales</taxon>
        <taxon>Thermomonosporaceae</taxon>
        <taxon>Actinomadura</taxon>
    </lineage>
</organism>
<dbReference type="RefSeq" id="WP_117357734.1">
    <property type="nucleotide sequence ID" value="NZ_QURH01000226.1"/>
</dbReference>
<sequence length="258" mass="29507">MIQRVNWEDLRHLIEQHTGPVCHAQPVSQGRNSEVAVIIRTDTGTTFVKGLREDHPRAWTQERERLVNPYVRPIAPELLWSHQGDGWSLLGFEYIAGRSIDYAPGSADLPKLTESMQRLQRIELPPIELKRAEQRWAAYTDRPELFAGNALLHTEWTPSNVLVTDDSAWIIDWAWPTRGAAWIDPACWVVWLIASGHTPAEAETWAARMPSWSSAPHQAVTEFSHTQTAMWRGIADDNGEPWTRDMAEAAHRWTEHRT</sequence>